<evidence type="ECO:0000256" key="3">
    <source>
        <dbReference type="ARBA" id="ARBA00022989"/>
    </source>
</evidence>
<dbReference type="InterPro" id="IPR002293">
    <property type="entry name" value="AA/rel_permease1"/>
</dbReference>
<dbReference type="PANTHER" id="PTHR11785:SF528">
    <property type="entry name" value="AMINO ACID TRANSPORTER PROTEIN JHI-21"/>
    <property type="match status" value="1"/>
</dbReference>
<evidence type="ECO:0000313" key="7">
    <source>
        <dbReference type="EMBL" id="CAF3832093.1"/>
    </source>
</evidence>
<comment type="subcellular location">
    <subcellularLocation>
        <location evidence="1">Membrane</location>
        <topology evidence="1">Multi-pass membrane protein</topology>
    </subcellularLocation>
</comment>
<feature type="compositionally biased region" description="Polar residues" evidence="5">
    <location>
        <begin position="24"/>
        <end position="34"/>
    </location>
</feature>
<dbReference type="Proteomes" id="UP000663836">
    <property type="component" value="Unassembled WGS sequence"/>
</dbReference>
<feature type="transmembrane region" description="Helical" evidence="6">
    <location>
        <begin position="299"/>
        <end position="322"/>
    </location>
</feature>
<dbReference type="Gene3D" id="1.20.1740.10">
    <property type="entry name" value="Amino acid/polyamine transporter I"/>
    <property type="match status" value="3"/>
</dbReference>
<evidence type="ECO:0000256" key="1">
    <source>
        <dbReference type="ARBA" id="ARBA00004141"/>
    </source>
</evidence>
<feature type="transmembrane region" description="Helical" evidence="6">
    <location>
        <begin position="246"/>
        <end position="269"/>
    </location>
</feature>
<dbReference type="AlphaFoldDB" id="A0A819DA22"/>
<organism evidence="7 8">
    <name type="scientific">Rotaria sordida</name>
    <dbReference type="NCBI Taxonomy" id="392033"/>
    <lineage>
        <taxon>Eukaryota</taxon>
        <taxon>Metazoa</taxon>
        <taxon>Spiralia</taxon>
        <taxon>Gnathifera</taxon>
        <taxon>Rotifera</taxon>
        <taxon>Eurotatoria</taxon>
        <taxon>Bdelloidea</taxon>
        <taxon>Philodinida</taxon>
        <taxon>Philodinidae</taxon>
        <taxon>Rotaria</taxon>
    </lineage>
</organism>
<accession>A0A819DA22</accession>
<keyword evidence="2 6" id="KW-0812">Transmembrane</keyword>
<feature type="transmembrane region" description="Helical" evidence="6">
    <location>
        <begin position="59"/>
        <end position="78"/>
    </location>
</feature>
<feature type="transmembrane region" description="Helical" evidence="6">
    <location>
        <begin position="437"/>
        <end position="457"/>
    </location>
</feature>
<evidence type="ECO:0000256" key="4">
    <source>
        <dbReference type="ARBA" id="ARBA00023136"/>
    </source>
</evidence>
<gene>
    <name evidence="7" type="ORF">JBS370_LOCUS17122</name>
</gene>
<protein>
    <submittedName>
        <fullName evidence="7">Uncharacterized protein</fullName>
    </submittedName>
</protein>
<feature type="transmembrane region" description="Helical" evidence="6">
    <location>
        <begin position="659"/>
        <end position="680"/>
    </location>
</feature>
<feature type="transmembrane region" description="Helical" evidence="6">
    <location>
        <begin position="362"/>
        <end position="379"/>
    </location>
</feature>
<keyword evidence="4 6" id="KW-0472">Membrane</keyword>
<sequence length="726" mass="78297">MGKSVSPDLSKAESDSIHRHRHVQSPSSKNQGLSVISNSQPDVLNSTLPTVEVTLQRHLGLFSGVCFIVGVIIGSGIFISPKGVLEHTHSVGACLIVWAICGLLALLGALCYAEIGTVIPRNGAEVAYLKEGIGSVHERTGDVLAYLFNWTNAIILRPASLAVLTLTFSEYFLAGVMDDCGPPSELVQMFAIFTIRHTKYLENGFAGTTKNPLGIAFAFYSGLWAYDGWNSLNTVTEELKNPQRDLWLSIALALPAVTVLYVLTNISYFTVLSKAALLSSTAVAVTWGEVILGRAVRALLILISISALGSANGTLIAAARYSMVGAQYGYLPEIPIPLIVVIILISIYLVIAPVISKPSIGLLVATTIMLVGLVFYYPFVYRKMELNIMTESNSIHRHRPDQSPITEHQHVSITSSVQSNVLKVVLIPDEPTLKRHLGLFSGVCFIIGIIIGSGIFISPKGVLQETQSVGLCLIVWTACGLISILGALCYAEIGTIIPRNGAEVAYMKEGIGSVHERTGDILAYLFVWTSVLVIKPASIAVGCLTFSQYFLSGILNIGLVRIGQGHTQSLQNSFAGTTKKPFGVVLAFYKGLYAFGGWHNLNTVTEELKNPKRNLWLSIVLALPCVIILYILTNISYFTAMNKVELLNSNAVAVTWGEVALGSAVRVLVIFISISALGAANISLFGAARYCMVGAQYRYLPEFFACVQTQRLTPLPGVVLVVVSSI</sequence>
<dbReference type="GO" id="GO:0016020">
    <property type="term" value="C:membrane"/>
    <property type="evidence" value="ECO:0007669"/>
    <property type="project" value="UniProtKB-SubCell"/>
</dbReference>
<evidence type="ECO:0000313" key="8">
    <source>
        <dbReference type="Proteomes" id="UP000663836"/>
    </source>
</evidence>
<name>A0A819DA22_9BILA</name>
<feature type="transmembrane region" description="Helical" evidence="6">
    <location>
        <begin position="469"/>
        <end position="493"/>
    </location>
</feature>
<feature type="region of interest" description="Disordered" evidence="5">
    <location>
        <begin position="1"/>
        <end position="34"/>
    </location>
</feature>
<evidence type="ECO:0000256" key="6">
    <source>
        <dbReference type="SAM" id="Phobius"/>
    </source>
</evidence>
<proteinExistence type="predicted"/>
<feature type="transmembrane region" description="Helical" evidence="6">
    <location>
        <begin position="615"/>
        <end position="639"/>
    </location>
</feature>
<feature type="transmembrane region" description="Helical" evidence="6">
    <location>
        <begin position="521"/>
        <end position="546"/>
    </location>
</feature>
<feature type="transmembrane region" description="Helical" evidence="6">
    <location>
        <begin position="90"/>
        <end position="113"/>
    </location>
</feature>
<evidence type="ECO:0000256" key="2">
    <source>
        <dbReference type="ARBA" id="ARBA00022692"/>
    </source>
</evidence>
<evidence type="ECO:0000256" key="5">
    <source>
        <dbReference type="SAM" id="MobiDB-lite"/>
    </source>
</evidence>
<dbReference type="PANTHER" id="PTHR11785">
    <property type="entry name" value="AMINO ACID TRANSPORTER"/>
    <property type="match status" value="1"/>
</dbReference>
<dbReference type="GO" id="GO:0015179">
    <property type="term" value="F:L-amino acid transmembrane transporter activity"/>
    <property type="evidence" value="ECO:0007669"/>
    <property type="project" value="TreeGrafter"/>
</dbReference>
<dbReference type="Pfam" id="PF13520">
    <property type="entry name" value="AA_permease_2"/>
    <property type="match status" value="4"/>
</dbReference>
<keyword evidence="3 6" id="KW-1133">Transmembrane helix</keyword>
<comment type="caution">
    <text evidence="7">The sequence shown here is derived from an EMBL/GenBank/DDBJ whole genome shotgun (WGS) entry which is preliminary data.</text>
</comment>
<dbReference type="InterPro" id="IPR050598">
    <property type="entry name" value="AminoAcid_Transporter"/>
</dbReference>
<dbReference type="EMBL" id="CAJOBD010001791">
    <property type="protein sequence ID" value="CAF3832093.1"/>
    <property type="molecule type" value="Genomic_DNA"/>
</dbReference>
<reference evidence="7" key="1">
    <citation type="submission" date="2021-02" db="EMBL/GenBank/DDBJ databases">
        <authorList>
            <person name="Nowell W R."/>
        </authorList>
    </citation>
    <scope>NUCLEOTIDE SEQUENCE</scope>
</reference>
<feature type="transmembrane region" description="Helical" evidence="6">
    <location>
        <begin position="334"/>
        <end position="355"/>
    </location>
</feature>